<evidence type="ECO:0000313" key="2">
    <source>
        <dbReference type="EMBL" id="QPM92468.1"/>
    </source>
</evidence>
<geneLocation type="plasmid" evidence="2 3">
    <name>p111</name>
</geneLocation>
<gene>
    <name evidence="2" type="ORF">PSAL_037320</name>
</gene>
<evidence type="ECO:0000313" key="3">
    <source>
        <dbReference type="Proteomes" id="UP000283786"/>
    </source>
</evidence>
<proteinExistence type="predicted"/>
<reference evidence="2 3" key="1">
    <citation type="submission" date="2020-08" db="EMBL/GenBank/DDBJ databases">
        <title>Genome sequence of Rhodobacteraceae bacterium Lw-13e.</title>
        <authorList>
            <person name="Poehlein A."/>
            <person name="Wolter L."/>
            <person name="Daniel R."/>
            <person name="Brinkhoff T."/>
        </authorList>
    </citation>
    <scope>NUCLEOTIDE SEQUENCE [LARGE SCALE GENOMIC DNA]</scope>
    <source>
        <strain evidence="2 3">Lw-13e</strain>
        <plasmid evidence="2 3">p111</plasmid>
    </source>
</reference>
<dbReference type="PANTHER" id="PTHR12121">
    <property type="entry name" value="CARBON CATABOLITE REPRESSOR PROTEIN 4"/>
    <property type="match status" value="1"/>
</dbReference>
<dbReference type="RefSeq" id="WP_231388717.1">
    <property type="nucleotide sequence ID" value="NZ_CP060438.1"/>
</dbReference>
<feature type="domain" description="Endonuclease/exonuclease/phosphatase" evidence="1">
    <location>
        <begin position="71"/>
        <end position="302"/>
    </location>
</feature>
<keyword evidence="3" id="KW-1185">Reference proteome</keyword>
<dbReference type="InterPro" id="IPR050410">
    <property type="entry name" value="CCR4/nocturin_mRNA_transcr"/>
</dbReference>
<dbReference type="KEGG" id="palw:PSAL_037320"/>
<dbReference type="Gene3D" id="3.60.10.10">
    <property type="entry name" value="Endonuclease/exonuclease/phosphatase"/>
    <property type="match status" value="1"/>
</dbReference>
<organism evidence="2 3">
    <name type="scientific">Pseudooceanicola algae</name>
    <dbReference type="NCBI Taxonomy" id="1537215"/>
    <lineage>
        <taxon>Bacteria</taxon>
        <taxon>Pseudomonadati</taxon>
        <taxon>Pseudomonadota</taxon>
        <taxon>Alphaproteobacteria</taxon>
        <taxon>Rhodobacterales</taxon>
        <taxon>Paracoccaceae</taxon>
        <taxon>Pseudooceanicola</taxon>
    </lineage>
</organism>
<dbReference type="Proteomes" id="UP000283786">
    <property type="component" value="Plasmid p111"/>
</dbReference>
<evidence type="ECO:0000259" key="1">
    <source>
        <dbReference type="Pfam" id="PF03372"/>
    </source>
</evidence>
<dbReference type="Pfam" id="PF03372">
    <property type="entry name" value="Exo_endo_phos"/>
    <property type="match status" value="1"/>
</dbReference>
<accession>A0A418SBN4</accession>
<dbReference type="InterPro" id="IPR036691">
    <property type="entry name" value="Endo/exonu/phosph_ase_sf"/>
</dbReference>
<dbReference type="SUPFAM" id="SSF56219">
    <property type="entry name" value="DNase I-like"/>
    <property type="match status" value="1"/>
</dbReference>
<dbReference type="EMBL" id="CP060438">
    <property type="protein sequence ID" value="QPM92468.1"/>
    <property type="molecule type" value="Genomic_DNA"/>
</dbReference>
<sequence>MTDTAVPRRRSVLRRLIPGVLVGLALLVLGILAWNGRGGPVPPRVEGALRVVTANTHYILLDAPDEDPWSVAGWNRRAGAMAEVLKGLDADLISFQEMESFRRGDDGSVNLARDDLLAALPDFAAAASGDWKSFPSTQPIFYRRDRLRLLDQGWFFFSETPDVIYSRTFNGSFPAFASWAHFLDLQTGERLHVVNLHFDFRSSDNRLRSARLVAERIAPWIDAGGQVLLTGDLNARAGSATARILTDAGLRLTPARGSTYHLNRGLNLFGAIDHVLIDCASSLAERPVAVRVQPGGQWPSDHYPVLAQVFPDGGGCDPS</sequence>
<dbReference type="InterPro" id="IPR005135">
    <property type="entry name" value="Endo/exonuclease/phosphatase"/>
</dbReference>
<keyword evidence="2" id="KW-0614">Plasmid</keyword>
<dbReference type="GO" id="GO:0000175">
    <property type="term" value="F:3'-5'-RNA exonuclease activity"/>
    <property type="evidence" value="ECO:0007669"/>
    <property type="project" value="TreeGrafter"/>
</dbReference>
<name>A0A418SBN4_9RHOB</name>
<dbReference type="AlphaFoldDB" id="A0A418SBN4"/>
<dbReference type="PANTHER" id="PTHR12121:SF36">
    <property type="entry name" value="ENDONUCLEASE_EXONUCLEASE_PHOSPHATASE DOMAIN-CONTAINING PROTEIN"/>
    <property type="match status" value="1"/>
</dbReference>
<protein>
    <recommendedName>
        <fullName evidence="1">Endonuclease/exonuclease/phosphatase domain-containing protein</fullName>
    </recommendedName>
</protein>